<evidence type="ECO:0000313" key="1">
    <source>
        <dbReference type="EMBL" id="MFC7419777.1"/>
    </source>
</evidence>
<comment type="caution">
    <text evidence="1">The sequence shown here is derived from an EMBL/GenBank/DDBJ whole genome shotgun (WGS) entry which is preliminary data.</text>
</comment>
<organism evidence="1 2">
    <name type="scientific">Iodobacter arcticus</name>
    <dbReference type="NCBI Taxonomy" id="590593"/>
    <lineage>
        <taxon>Bacteria</taxon>
        <taxon>Pseudomonadati</taxon>
        <taxon>Pseudomonadota</taxon>
        <taxon>Betaproteobacteria</taxon>
        <taxon>Neisseriales</taxon>
        <taxon>Chitinibacteraceae</taxon>
        <taxon>Iodobacter</taxon>
    </lineage>
</organism>
<protein>
    <recommendedName>
        <fullName evidence="3">Methyl-accepting chemotaxis protein</fullName>
    </recommendedName>
</protein>
<name>A0ABW2QVM5_9NEIS</name>
<accession>A0ABW2QVM5</accession>
<gene>
    <name evidence="1" type="ORF">ACFQNF_07765</name>
</gene>
<evidence type="ECO:0000313" key="2">
    <source>
        <dbReference type="Proteomes" id="UP001596473"/>
    </source>
</evidence>
<sequence>MRNKNLLKEPDTQGYIESMLKQGEGKWYMAGNVDRIAQMSVENSRAVEESAHTAHSLRDLASRMDLAVAHFKLS</sequence>
<keyword evidence="2" id="KW-1185">Reference proteome</keyword>
<proteinExistence type="predicted"/>
<dbReference type="Proteomes" id="UP001596473">
    <property type="component" value="Unassembled WGS sequence"/>
</dbReference>
<evidence type="ECO:0008006" key="3">
    <source>
        <dbReference type="Google" id="ProtNLM"/>
    </source>
</evidence>
<dbReference type="RefSeq" id="WP_380187433.1">
    <property type="nucleotide sequence ID" value="NZ_JBHTBQ010000012.1"/>
</dbReference>
<reference evidence="2" key="1">
    <citation type="journal article" date="2019" name="Int. J. Syst. Evol. Microbiol.">
        <title>The Global Catalogue of Microorganisms (GCM) 10K type strain sequencing project: providing services to taxonomists for standard genome sequencing and annotation.</title>
        <authorList>
            <consortium name="The Broad Institute Genomics Platform"/>
            <consortium name="The Broad Institute Genome Sequencing Center for Infectious Disease"/>
            <person name="Wu L."/>
            <person name="Ma J."/>
        </authorList>
    </citation>
    <scope>NUCLEOTIDE SEQUENCE [LARGE SCALE GENOMIC DNA]</scope>
    <source>
        <strain evidence="2">CCUG 62945</strain>
    </source>
</reference>
<dbReference type="EMBL" id="JBHTBQ010000012">
    <property type="protein sequence ID" value="MFC7419777.1"/>
    <property type="molecule type" value="Genomic_DNA"/>
</dbReference>